<reference evidence="7" key="1">
    <citation type="submission" date="2013-12" db="EMBL/GenBank/DDBJ databases">
        <title>The Genome Sequence of Aphanomyces astaci APO3.</title>
        <authorList>
            <consortium name="The Broad Institute Genomics Platform"/>
            <person name="Russ C."/>
            <person name="Tyler B."/>
            <person name="van West P."/>
            <person name="Dieguez-Uribeondo J."/>
            <person name="Young S.K."/>
            <person name="Zeng Q."/>
            <person name="Gargeya S."/>
            <person name="Fitzgerald M."/>
            <person name="Abouelleil A."/>
            <person name="Alvarado L."/>
            <person name="Chapman S.B."/>
            <person name="Gainer-Dewar J."/>
            <person name="Goldberg J."/>
            <person name="Griggs A."/>
            <person name="Gujja S."/>
            <person name="Hansen M."/>
            <person name="Howarth C."/>
            <person name="Imamovic A."/>
            <person name="Ireland A."/>
            <person name="Larimer J."/>
            <person name="McCowan C."/>
            <person name="Murphy C."/>
            <person name="Pearson M."/>
            <person name="Poon T.W."/>
            <person name="Priest M."/>
            <person name="Roberts A."/>
            <person name="Saif S."/>
            <person name="Shea T."/>
            <person name="Sykes S."/>
            <person name="Wortman J."/>
            <person name="Nusbaum C."/>
            <person name="Birren B."/>
        </authorList>
    </citation>
    <scope>NUCLEOTIDE SEQUENCE [LARGE SCALE GENOMIC DNA]</scope>
    <source>
        <strain evidence="7">APO3</strain>
    </source>
</reference>
<evidence type="ECO:0000313" key="7">
    <source>
        <dbReference type="EMBL" id="ETV77033.1"/>
    </source>
</evidence>
<keyword evidence="3" id="KW-0862">Zinc</keyword>
<proteinExistence type="predicted"/>
<feature type="compositionally biased region" description="Low complexity" evidence="5">
    <location>
        <begin position="352"/>
        <end position="368"/>
    </location>
</feature>
<dbReference type="SMART" id="SM00064">
    <property type="entry name" value="FYVE"/>
    <property type="match status" value="1"/>
</dbReference>
<evidence type="ECO:0000259" key="6">
    <source>
        <dbReference type="PROSITE" id="PS50178"/>
    </source>
</evidence>
<dbReference type="Gene3D" id="3.30.530.20">
    <property type="match status" value="1"/>
</dbReference>
<dbReference type="GO" id="GO:0008270">
    <property type="term" value="F:zinc ion binding"/>
    <property type="evidence" value="ECO:0007669"/>
    <property type="project" value="UniProtKB-KW"/>
</dbReference>
<dbReference type="InterPro" id="IPR013083">
    <property type="entry name" value="Znf_RING/FYVE/PHD"/>
</dbReference>
<evidence type="ECO:0000256" key="1">
    <source>
        <dbReference type="ARBA" id="ARBA00022723"/>
    </source>
</evidence>
<dbReference type="Gene3D" id="3.30.40.10">
    <property type="entry name" value="Zinc/RING finger domain, C3HC4 (zinc finger)"/>
    <property type="match status" value="1"/>
</dbReference>
<keyword evidence="2 4" id="KW-0863">Zinc-finger</keyword>
<feature type="region of interest" description="Disordered" evidence="5">
    <location>
        <begin position="345"/>
        <end position="368"/>
    </location>
</feature>
<dbReference type="SUPFAM" id="SSF57903">
    <property type="entry name" value="FYVE/PHD zinc finger"/>
    <property type="match status" value="1"/>
</dbReference>
<dbReference type="InterPro" id="IPR011011">
    <property type="entry name" value="Znf_FYVE_PHD"/>
</dbReference>
<gene>
    <name evidence="7" type="ORF">H257_08948</name>
</gene>
<dbReference type="InterPro" id="IPR052727">
    <property type="entry name" value="Rab4/Rab5_effector"/>
</dbReference>
<sequence>MAVKLPLPANFFQCPPLTPFEVDHLQQQALQSAMDVVRKTQLLGGKVKWALRSDEVDLKIYKGDDPNAMPGSYLYMGVMEVVGTLDEVIELFQTRTTEQAKEHMRRFGKQLVDAVKLYSLVEPSPESPGELIGVHWRAYKSPLSLFVAKRDACLLECNHGFELNGRRGWVTSLKSINLTSCPELQHLLGLIRLQNYGSGHVFLECPDRPGYLEMRFVAQLDFRGVSYDYVSDSMLKRRAWVSDINMTKRCRSLQDIDRFLREDRLGRGAFLTAKQLVSKTKRAHCFICNLRFGWNHAKSNCYKCGEVVCSTCNHNWCIKVHGAKTYLKACVRCALGVVANGDTSKPPLSTIHSGRPYGSRSSSSDHSNLLYSTSHQKQLAHQQMYPQYPRTTTASDDGGYNHENQWELEESSQSVPSNNWENALDTTADDNNHCMTEYASELSLTPRSIRVVSPKKDRELFAQNQQNHHLAYPPLYRPSPQPPSTTPVHNAAAVANPRTCVIMDEDGVYLEDQGRQWR</sequence>
<dbReference type="RefSeq" id="XP_009833339.1">
    <property type="nucleotide sequence ID" value="XM_009835037.1"/>
</dbReference>
<evidence type="ECO:0000256" key="4">
    <source>
        <dbReference type="PROSITE-ProRule" id="PRU00091"/>
    </source>
</evidence>
<dbReference type="GeneID" id="20810944"/>
<dbReference type="OrthoDB" id="77455at2759"/>
<protein>
    <recommendedName>
        <fullName evidence="6">FYVE-type domain-containing protein</fullName>
    </recommendedName>
</protein>
<dbReference type="InterPro" id="IPR000306">
    <property type="entry name" value="Znf_FYVE"/>
</dbReference>
<dbReference type="PANTHER" id="PTHR13510:SF44">
    <property type="entry name" value="RABENOSYN-5"/>
    <property type="match status" value="1"/>
</dbReference>
<dbReference type="PROSITE" id="PS50178">
    <property type="entry name" value="ZF_FYVE"/>
    <property type="match status" value="1"/>
</dbReference>
<feature type="region of interest" description="Disordered" evidence="5">
    <location>
        <begin position="389"/>
        <end position="428"/>
    </location>
</feature>
<dbReference type="InterPro" id="IPR017455">
    <property type="entry name" value="Znf_FYVE-rel"/>
</dbReference>
<keyword evidence="1" id="KW-0479">Metal-binding</keyword>
<dbReference type="CDD" id="cd00065">
    <property type="entry name" value="FYVE_like_SF"/>
    <property type="match status" value="1"/>
</dbReference>
<dbReference type="EMBL" id="KI913134">
    <property type="protein sequence ID" value="ETV77033.1"/>
    <property type="molecule type" value="Genomic_DNA"/>
</dbReference>
<dbReference type="AlphaFoldDB" id="W4GDK1"/>
<organism evidence="7">
    <name type="scientific">Aphanomyces astaci</name>
    <name type="common">Crayfish plague agent</name>
    <dbReference type="NCBI Taxonomy" id="112090"/>
    <lineage>
        <taxon>Eukaryota</taxon>
        <taxon>Sar</taxon>
        <taxon>Stramenopiles</taxon>
        <taxon>Oomycota</taxon>
        <taxon>Saprolegniomycetes</taxon>
        <taxon>Saprolegniales</taxon>
        <taxon>Verrucalvaceae</taxon>
        <taxon>Aphanomyces</taxon>
    </lineage>
</organism>
<dbReference type="VEuPathDB" id="FungiDB:H257_08948"/>
<dbReference type="PANTHER" id="PTHR13510">
    <property type="entry name" value="FYVE-FINGER-CONTAINING RAB5 EFFECTOR PROTEIN RABENOSYN-5-RELATED"/>
    <property type="match status" value="1"/>
</dbReference>
<name>W4GDK1_APHAT</name>
<dbReference type="SUPFAM" id="SSF55961">
    <property type="entry name" value="Bet v1-like"/>
    <property type="match status" value="1"/>
</dbReference>
<feature type="domain" description="FYVE-type" evidence="6">
    <location>
        <begin position="279"/>
        <end position="333"/>
    </location>
</feature>
<accession>W4GDK1</accession>
<evidence type="ECO:0000256" key="5">
    <source>
        <dbReference type="SAM" id="MobiDB-lite"/>
    </source>
</evidence>
<dbReference type="InterPro" id="IPR023393">
    <property type="entry name" value="START-like_dom_sf"/>
</dbReference>
<evidence type="ECO:0000256" key="3">
    <source>
        <dbReference type="ARBA" id="ARBA00022833"/>
    </source>
</evidence>
<feature type="compositionally biased region" description="Polar residues" evidence="5">
    <location>
        <begin position="411"/>
        <end position="425"/>
    </location>
</feature>
<evidence type="ECO:0000256" key="2">
    <source>
        <dbReference type="ARBA" id="ARBA00022771"/>
    </source>
</evidence>